<reference evidence="2" key="1">
    <citation type="journal article" date="2019" name="Int. J. Syst. Evol. Microbiol.">
        <title>The Global Catalogue of Microorganisms (GCM) 10K type strain sequencing project: providing services to taxonomists for standard genome sequencing and annotation.</title>
        <authorList>
            <consortium name="The Broad Institute Genomics Platform"/>
            <consortium name="The Broad Institute Genome Sequencing Center for Infectious Disease"/>
            <person name="Wu L."/>
            <person name="Ma J."/>
        </authorList>
    </citation>
    <scope>NUCLEOTIDE SEQUENCE [LARGE SCALE GENOMIC DNA]</scope>
    <source>
        <strain evidence="2">CCUG 64793</strain>
    </source>
</reference>
<proteinExistence type="predicted"/>
<organism evidence="1 2">
    <name type="scientific">Salegentibacter chungangensis</name>
    <dbReference type="NCBI Taxonomy" id="1335724"/>
    <lineage>
        <taxon>Bacteria</taxon>
        <taxon>Pseudomonadati</taxon>
        <taxon>Bacteroidota</taxon>
        <taxon>Flavobacteriia</taxon>
        <taxon>Flavobacteriales</taxon>
        <taxon>Flavobacteriaceae</taxon>
        <taxon>Salegentibacter</taxon>
    </lineage>
</organism>
<sequence>MEKLLFIYNARSGKRNTYLDALHKIFSPGNYPCRLCEITYGNFGERKEWKQFRNSSAIKMEFFHKDEFEKSYASKFGYKFEYPIILSEDQNGLEVFISAEELEEIKRPKDLIRLIEVRRASGRG</sequence>
<dbReference type="RefSeq" id="WP_380746701.1">
    <property type="nucleotide sequence ID" value="NZ_JBHTLI010000003.1"/>
</dbReference>
<dbReference type="EMBL" id="JBHTLI010000003">
    <property type="protein sequence ID" value="MFD1096764.1"/>
    <property type="molecule type" value="Genomic_DNA"/>
</dbReference>
<evidence type="ECO:0000313" key="2">
    <source>
        <dbReference type="Proteomes" id="UP001597131"/>
    </source>
</evidence>
<accession>A0ABW3NUW8</accession>
<gene>
    <name evidence="1" type="ORF">ACFQ3Q_13465</name>
</gene>
<comment type="caution">
    <text evidence="1">The sequence shown here is derived from an EMBL/GenBank/DDBJ whole genome shotgun (WGS) entry which is preliminary data.</text>
</comment>
<evidence type="ECO:0000313" key="1">
    <source>
        <dbReference type="EMBL" id="MFD1096764.1"/>
    </source>
</evidence>
<dbReference type="Proteomes" id="UP001597131">
    <property type="component" value="Unassembled WGS sequence"/>
</dbReference>
<keyword evidence="2" id="KW-1185">Reference proteome</keyword>
<protein>
    <submittedName>
        <fullName evidence="1">GTPase</fullName>
    </submittedName>
</protein>
<name>A0ABW3NUW8_9FLAO</name>